<accession>A0AAV8UK43</accession>
<feature type="transmembrane region" description="Helical" evidence="7">
    <location>
        <begin position="140"/>
        <end position="160"/>
    </location>
</feature>
<feature type="domain" description="Major facilitator superfamily (MFS) profile" evidence="8">
    <location>
        <begin position="38"/>
        <end position="451"/>
    </location>
</feature>
<organism evidence="9 10">
    <name type="scientific">Rhodosorus marinus</name>
    <dbReference type="NCBI Taxonomy" id="101924"/>
    <lineage>
        <taxon>Eukaryota</taxon>
        <taxon>Rhodophyta</taxon>
        <taxon>Stylonematophyceae</taxon>
        <taxon>Stylonematales</taxon>
        <taxon>Stylonemataceae</taxon>
        <taxon>Rhodosorus</taxon>
    </lineage>
</organism>
<evidence type="ECO:0000256" key="4">
    <source>
        <dbReference type="ARBA" id="ARBA00022989"/>
    </source>
</evidence>
<dbReference type="EMBL" id="JAMWBK010000010">
    <property type="protein sequence ID" value="KAJ8901712.1"/>
    <property type="molecule type" value="Genomic_DNA"/>
</dbReference>
<dbReference type="InterPro" id="IPR011701">
    <property type="entry name" value="MFS"/>
</dbReference>
<dbReference type="Gene3D" id="1.20.1250.20">
    <property type="entry name" value="MFS general substrate transporter like domains"/>
    <property type="match status" value="1"/>
</dbReference>
<keyword evidence="2" id="KW-0813">Transport</keyword>
<feature type="transmembrane region" description="Helical" evidence="7">
    <location>
        <begin position="108"/>
        <end position="128"/>
    </location>
</feature>
<evidence type="ECO:0000256" key="5">
    <source>
        <dbReference type="ARBA" id="ARBA00023136"/>
    </source>
</evidence>
<feature type="transmembrane region" description="Helical" evidence="7">
    <location>
        <begin position="40"/>
        <end position="60"/>
    </location>
</feature>
<dbReference type="InterPro" id="IPR044770">
    <property type="entry name" value="MFS_spinster-like"/>
</dbReference>
<feature type="transmembrane region" description="Helical" evidence="7">
    <location>
        <begin position="288"/>
        <end position="311"/>
    </location>
</feature>
<dbReference type="InterPro" id="IPR036259">
    <property type="entry name" value="MFS_trans_sf"/>
</dbReference>
<dbReference type="PROSITE" id="PS50850">
    <property type="entry name" value="MFS"/>
    <property type="match status" value="1"/>
</dbReference>
<dbReference type="GO" id="GO:0016020">
    <property type="term" value="C:membrane"/>
    <property type="evidence" value="ECO:0007669"/>
    <property type="project" value="UniProtKB-SubCell"/>
</dbReference>
<feature type="transmembrane region" description="Helical" evidence="7">
    <location>
        <begin position="257"/>
        <end position="276"/>
    </location>
</feature>
<keyword evidence="10" id="KW-1185">Reference proteome</keyword>
<comment type="subcellular location">
    <subcellularLocation>
        <location evidence="1">Membrane</location>
        <topology evidence="1">Multi-pass membrane protein</topology>
    </subcellularLocation>
</comment>
<evidence type="ECO:0000256" key="7">
    <source>
        <dbReference type="SAM" id="Phobius"/>
    </source>
</evidence>
<evidence type="ECO:0000313" key="9">
    <source>
        <dbReference type="EMBL" id="KAJ8901712.1"/>
    </source>
</evidence>
<dbReference type="Pfam" id="PF07690">
    <property type="entry name" value="MFS_1"/>
    <property type="match status" value="1"/>
</dbReference>
<evidence type="ECO:0000313" key="10">
    <source>
        <dbReference type="Proteomes" id="UP001157974"/>
    </source>
</evidence>
<name>A0AAV8UK43_9RHOD</name>
<dbReference type="Proteomes" id="UP001157974">
    <property type="component" value="Unassembled WGS sequence"/>
</dbReference>
<keyword evidence="3 7" id="KW-0812">Transmembrane</keyword>
<keyword evidence="5 7" id="KW-0472">Membrane</keyword>
<dbReference type="AlphaFoldDB" id="A0AAV8UK43"/>
<feature type="transmembrane region" description="Helical" evidence="7">
    <location>
        <begin position="426"/>
        <end position="447"/>
    </location>
</feature>
<feature type="transmembrane region" description="Helical" evidence="7">
    <location>
        <begin position="80"/>
        <end position="101"/>
    </location>
</feature>
<gene>
    <name evidence="9" type="ORF">NDN08_003918</name>
</gene>
<comment type="caution">
    <text evidence="9">The sequence shown here is derived from an EMBL/GenBank/DDBJ whole genome shotgun (WGS) entry which is preliminary data.</text>
</comment>
<dbReference type="PANTHER" id="PTHR23505:SF79">
    <property type="entry name" value="PROTEIN SPINSTER"/>
    <property type="match status" value="1"/>
</dbReference>
<protein>
    <recommendedName>
        <fullName evidence="8">Major facilitator superfamily (MFS) profile domain-containing protein</fullName>
    </recommendedName>
</protein>
<feature type="transmembrane region" description="Helical" evidence="7">
    <location>
        <begin position="459"/>
        <end position="478"/>
    </location>
</feature>
<feature type="transmembrane region" description="Helical" evidence="7">
    <location>
        <begin position="350"/>
        <end position="378"/>
    </location>
</feature>
<feature type="transmembrane region" description="Helical" evidence="7">
    <location>
        <begin position="195"/>
        <end position="218"/>
    </location>
</feature>
<evidence type="ECO:0000256" key="1">
    <source>
        <dbReference type="ARBA" id="ARBA00004141"/>
    </source>
</evidence>
<feature type="transmembrane region" description="Helical" evidence="7">
    <location>
        <begin position="167"/>
        <end position="189"/>
    </location>
</feature>
<comment type="similarity">
    <text evidence="6">Belongs to the major facilitator superfamily. Spinster (TC 2.A.1.49) family.</text>
</comment>
<dbReference type="PANTHER" id="PTHR23505">
    <property type="entry name" value="SPINSTER"/>
    <property type="match status" value="1"/>
</dbReference>
<reference evidence="9 10" key="1">
    <citation type="journal article" date="2023" name="Nat. Commun.">
        <title>Origin of minicircular mitochondrial genomes in red algae.</title>
        <authorList>
            <person name="Lee Y."/>
            <person name="Cho C.H."/>
            <person name="Lee Y.M."/>
            <person name="Park S.I."/>
            <person name="Yang J.H."/>
            <person name="West J.A."/>
            <person name="Bhattacharya D."/>
            <person name="Yoon H.S."/>
        </authorList>
    </citation>
    <scope>NUCLEOTIDE SEQUENCE [LARGE SCALE GENOMIC DNA]</scope>
    <source>
        <strain evidence="9 10">CCMP1338</strain>
        <tissue evidence="9">Whole cell</tissue>
    </source>
</reference>
<dbReference type="InterPro" id="IPR020846">
    <property type="entry name" value="MFS_dom"/>
</dbReference>
<evidence type="ECO:0000256" key="2">
    <source>
        <dbReference type="ARBA" id="ARBA00022448"/>
    </source>
</evidence>
<sequence length="501" mass="53915">MYNEIVYASDEESIEFEPSEAEGYGGVGGPSKWRMWATSALLALLTFFVFSDQSIVAPNLTAIAREFGMTDQERDWKLGGILSMLFFIVGGPASLLAGYLADTVGRRILLIMVFTAMGGVPCVCTFFVKNFAQILATRTFAGFSMGGALPILFSLLGDLFPSSHRTYVGGAFALVSSTGQGVGLFIAGITGAKLGWRYVFLFVGIPMIVVAIATWLLVPEPEKGAADGRGPSRAEPEDRGRSRAPMLSIFRVLTNNLIYLQATFGCLPWGVMFAFMTDYLAQDVGLGVVKATTVATSFSVGYAIGVLLNSIIGQKLQNWKPSLMGLMIGSSSIVGIFPTVFIIYSDAAKIPMWILQALACVGGCILSAPGSILPSILINANKPSTRGSAAAAYNLFNDVGKGLGPIFGSLLIERKRSLFLTILQKIHSVLIIAPPEHLWMFLCFFTLPPTVTGSRRSALILSFSAWLPCGLILLGLMYSYPRDLETAKVEKVATELRDHGT</sequence>
<dbReference type="SUPFAM" id="SSF103473">
    <property type="entry name" value="MFS general substrate transporter"/>
    <property type="match status" value="1"/>
</dbReference>
<evidence type="ECO:0000256" key="6">
    <source>
        <dbReference type="ARBA" id="ARBA00024338"/>
    </source>
</evidence>
<evidence type="ECO:0000259" key="8">
    <source>
        <dbReference type="PROSITE" id="PS50850"/>
    </source>
</evidence>
<dbReference type="GO" id="GO:0022857">
    <property type="term" value="F:transmembrane transporter activity"/>
    <property type="evidence" value="ECO:0007669"/>
    <property type="project" value="InterPro"/>
</dbReference>
<evidence type="ECO:0000256" key="3">
    <source>
        <dbReference type="ARBA" id="ARBA00022692"/>
    </source>
</evidence>
<keyword evidence="4 7" id="KW-1133">Transmembrane helix</keyword>
<proteinExistence type="inferred from homology"/>
<feature type="transmembrane region" description="Helical" evidence="7">
    <location>
        <begin position="323"/>
        <end position="344"/>
    </location>
</feature>